<keyword evidence="2" id="KW-0808">Transferase</keyword>
<dbReference type="InterPro" id="IPR001173">
    <property type="entry name" value="Glyco_trans_2-like"/>
</dbReference>
<sequence length="310" mass="35976">MVTKKIAILLSTYNGERFLEEQIESIIKQSNQQWTLYIRDDGSTDKTLDILGRYQADDRIQWINENKPQNLRVIGSFLKLLESAEADYYMFCDQDDVWLSDKVQVTLNKMLTLEAENKQQPILVHTDLRIVDQDLKATSESMIKTQNLDPQPSFGRLLVQNSITGCTMMINQNLKDRCVGLDFTKIRMHDWWFALVASAFGTIGYVPQATILYRQHGDNEVGAKNSLSELMSRKHLFAQTKQMIQLAMAQATEFVADYPNLTDDKVEMVHFYTNVKNYSKVERYRKMRTYGLLKNGSGRNAFYVFQMLTW</sequence>
<dbReference type="PANTHER" id="PTHR43685">
    <property type="entry name" value="GLYCOSYLTRANSFERASE"/>
    <property type="match status" value="1"/>
</dbReference>
<accession>A0A385AC94</accession>
<dbReference type="SUPFAM" id="SSF53448">
    <property type="entry name" value="Nucleotide-diphospho-sugar transferases"/>
    <property type="match status" value="1"/>
</dbReference>
<reference evidence="2 3" key="1">
    <citation type="submission" date="2018-07" db="EMBL/GenBank/DDBJ databases">
        <title>Lactobacillus curvatus genome sequence.</title>
        <authorList>
            <person name="Prechtl R."/>
        </authorList>
    </citation>
    <scope>NUCLEOTIDE SEQUENCE [LARGE SCALE GENOMIC DNA]</scope>
    <source>
        <strain evidence="2 3">TMW 1.1928</strain>
    </source>
</reference>
<organism evidence="2 3">
    <name type="scientific">Latilactobacillus curvatus</name>
    <name type="common">Lactobacillus curvatus</name>
    <dbReference type="NCBI Taxonomy" id="28038"/>
    <lineage>
        <taxon>Bacteria</taxon>
        <taxon>Bacillati</taxon>
        <taxon>Bacillota</taxon>
        <taxon>Bacilli</taxon>
        <taxon>Lactobacillales</taxon>
        <taxon>Lactobacillaceae</taxon>
        <taxon>Latilactobacillus</taxon>
    </lineage>
</organism>
<dbReference type="InterPro" id="IPR050834">
    <property type="entry name" value="Glycosyltransf_2"/>
</dbReference>
<proteinExistence type="predicted"/>
<name>A0A385AC94_LATCU</name>
<gene>
    <name evidence="2" type="ORF">DT351_02435</name>
</gene>
<dbReference type="GO" id="GO:0016740">
    <property type="term" value="F:transferase activity"/>
    <property type="evidence" value="ECO:0007669"/>
    <property type="project" value="UniProtKB-KW"/>
</dbReference>
<dbReference type="RefSeq" id="WP_116843446.1">
    <property type="nucleotide sequence ID" value="NZ_CP031003.1"/>
</dbReference>
<dbReference type="Pfam" id="PF00535">
    <property type="entry name" value="Glycos_transf_2"/>
    <property type="match status" value="1"/>
</dbReference>
<dbReference type="CDD" id="cd04196">
    <property type="entry name" value="GT_2_like_d"/>
    <property type="match status" value="1"/>
</dbReference>
<feature type="domain" description="Glycosyltransferase 2-like" evidence="1">
    <location>
        <begin position="8"/>
        <end position="115"/>
    </location>
</feature>
<dbReference type="InterPro" id="IPR029044">
    <property type="entry name" value="Nucleotide-diphossugar_trans"/>
</dbReference>
<evidence type="ECO:0000313" key="3">
    <source>
        <dbReference type="Proteomes" id="UP000257607"/>
    </source>
</evidence>
<dbReference type="Gene3D" id="3.90.550.10">
    <property type="entry name" value="Spore Coat Polysaccharide Biosynthesis Protein SpsA, Chain A"/>
    <property type="match status" value="1"/>
</dbReference>
<dbReference type="PANTHER" id="PTHR43685:SF2">
    <property type="entry name" value="GLYCOSYLTRANSFERASE 2-LIKE DOMAIN-CONTAINING PROTEIN"/>
    <property type="match status" value="1"/>
</dbReference>
<dbReference type="EMBL" id="CP031003">
    <property type="protein sequence ID" value="AXN35277.1"/>
    <property type="molecule type" value="Genomic_DNA"/>
</dbReference>
<evidence type="ECO:0000259" key="1">
    <source>
        <dbReference type="Pfam" id="PF00535"/>
    </source>
</evidence>
<protein>
    <submittedName>
        <fullName evidence="2">Glycosyltransferase family 2 protein</fullName>
    </submittedName>
</protein>
<dbReference type="Proteomes" id="UP000257607">
    <property type="component" value="Chromosome"/>
</dbReference>
<dbReference type="AlphaFoldDB" id="A0A385AC94"/>
<evidence type="ECO:0000313" key="2">
    <source>
        <dbReference type="EMBL" id="AXN35277.1"/>
    </source>
</evidence>